<dbReference type="PANTHER" id="PTHR42643">
    <property type="entry name" value="IONOTROPIC RECEPTOR 20A-RELATED"/>
    <property type="match status" value="1"/>
</dbReference>
<dbReference type="InterPro" id="IPR001320">
    <property type="entry name" value="Iontro_rcpt_C"/>
</dbReference>
<dbReference type="Proteomes" id="UP000821837">
    <property type="component" value="Unassembled WGS sequence"/>
</dbReference>
<dbReference type="SMART" id="SM00918">
    <property type="entry name" value="Lig_chan-Glu_bd"/>
    <property type="match status" value="1"/>
</dbReference>
<name>A0A9D4T4P1_RHISA</name>
<evidence type="ECO:0000256" key="9">
    <source>
        <dbReference type="ARBA" id="ARBA00023170"/>
    </source>
</evidence>
<reference evidence="15" key="2">
    <citation type="submission" date="2021-09" db="EMBL/GenBank/DDBJ databases">
        <authorList>
            <person name="Jia N."/>
            <person name="Wang J."/>
            <person name="Shi W."/>
            <person name="Du L."/>
            <person name="Sun Y."/>
            <person name="Zhan W."/>
            <person name="Jiang J."/>
            <person name="Wang Q."/>
            <person name="Zhang B."/>
            <person name="Ji P."/>
            <person name="Sakyi L.B."/>
            <person name="Cui X."/>
            <person name="Yuan T."/>
            <person name="Jiang B."/>
            <person name="Yang W."/>
            <person name="Lam T.T.-Y."/>
            <person name="Chang Q."/>
            <person name="Ding S."/>
            <person name="Wang X."/>
            <person name="Zhu J."/>
            <person name="Ruan X."/>
            <person name="Zhao L."/>
            <person name="Wei J."/>
            <person name="Que T."/>
            <person name="Du C."/>
            <person name="Cheng J."/>
            <person name="Dai P."/>
            <person name="Han X."/>
            <person name="Huang E."/>
            <person name="Gao Y."/>
            <person name="Liu J."/>
            <person name="Shao H."/>
            <person name="Ye R."/>
            <person name="Li L."/>
            <person name="Wei W."/>
            <person name="Wang X."/>
            <person name="Wang C."/>
            <person name="Huo Q."/>
            <person name="Li W."/>
            <person name="Guo W."/>
            <person name="Chen H."/>
            <person name="Chen S."/>
            <person name="Zhou L."/>
            <person name="Zhou L."/>
            <person name="Ni X."/>
            <person name="Tian J."/>
            <person name="Zhou Y."/>
            <person name="Sheng Y."/>
            <person name="Liu T."/>
            <person name="Pan Y."/>
            <person name="Xia L."/>
            <person name="Li J."/>
            <person name="Zhao F."/>
            <person name="Cao W."/>
        </authorList>
    </citation>
    <scope>NUCLEOTIDE SEQUENCE</scope>
    <source>
        <strain evidence="15">Rsan-2018</strain>
        <tissue evidence="15">Larvae</tissue>
    </source>
</reference>
<keyword evidence="7" id="KW-0406">Ion transport</keyword>
<dbReference type="AlphaFoldDB" id="A0A9D4T4P1"/>
<sequence>MVVVKSESGDHLAGLLGEVLDALSLSLRFNYSLELAADRALGYVFPNGTATGLIGRLQRDEADVAMAMMVPSNERNRAARYTAPVYSDEITILAAVPTDSGAAGSFGFLRAFDTTVWLCIMASLVVCCVFVAAADSERKAQGFLRRSAHHFLCLLSNLLQQGGGEDVRGQRYLAVRSLRVVWWLSALVLAYAMAGQMKACLSIRSEGARIESIDDLARRPDVRPLLFTNSILVAMLSSSDRAVWRSVWRMVERHAGQVSIDELYRPAHLAQVASGRAVVLSDRTSFRYVVGRSCGRYPQAQFYVAREPINTLSFGLLGWLRESGLMGLWTERMLPDWGRCAQRQRSFQPLGLKDVHATLVSAALLGSVMPLLVLMAEIHMGRRPQPPTVRRAKRSRLWK</sequence>
<keyword evidence="16" id="KW-1185">Reference proteome</keyword>
<dbReference type="SUPFAM" id="SSF53850">
    <property type="entry name" value="Periplasmic binding protein-like II"/>
    <property type="match status" value="1"/>
</dbReference>
<dbReference type="GO" id="GO:0005886">
    <property type="term" value="C:plasma membrane"/>
    <property type="evidence" value="ECO:0007669"/>
    <property type="project" value="UniProtKB-SubCell"/>
</dbReference>
<dbReference type="Gene3D" id="3.40.190.10">
    <property type="entry name" value="Periplasmic binding protein-like II"/>
    <property type="match status" value="1"/>
</dbReference>
<proteinExistence type="inferred from homology"/>
<comment type="similarity">
    <text evidence="2">Belongs to the glutamate-gated ion channel (TC 1.A.10.1) family.</text>
</comment>
<keyword evidence="4" id="KW-1003">Cell membrane</keyword>
<keyword evidence="9" id="KW-0675">Receptor</keyword>
<keyword evidence="3" id="KW-0813">Transport</keyword>
<evidence type="ECO:0000256" key="12">
    <source>
        <dbReference type="ARBA" id="ARBA00023303"/>
    </source>
</evidence>
<keyword evidence="12" id="KW-0407">Ion channel</keyword>
<keyword evidence="6 13" id="KW-1133">Transmembrane helix</keyword>
<evidence type="ECO:0000256" key="7">
    <source>
        <dbReference type="ARBA" id="ARBA00023065"/>
    </source>
</evidence>
<protein>
    <recommendedName>
        <fullName evidence="14">Ionotropic glutamate receptor L-glutamate and glycine-binding domain-containing protein</fullName>
    </recommendedName>
</protein>
<dbReference type="EMBL" id="JABSTV010001248">
    <property type="protein sequence ID" value="KAH7969718.1"/>
    <property type="molecule type" value="Genomic_DNA"/>
</dbReference>
<evidence type="ECO:0000259" key="14">
    <source>
        <dbReference type="SMART" id="SM00918"/>
    </source>
</evidence>
<feature type="transmembrane region" description="Helical" evidence="13">
    <location>
        <begin position="180"/>
        <end position="201"/>
    </location>
</feature>
<feature type="transmembrane region" description="Helical" evidence="13">
    <location>
        <begin position="355"/>
        <end position="376"/>
    </location>
</feature>
<gene>
    <name evidence="15" type="ORF">HPB52_021686</name>
</gene>
<keyword evidence="8 13" id="KW-0472">Membrane</keyword>
<dbReference type="GO" id="GO:0050906">
    <property type="term" value="P:detection of stimulus involved in sensory perception"/>
    <property type="evidence" value="ECO:0007669"/>
    <property type="project" value="UniProtKB-ARBA"/>
</dbReference>
<evidence type="ECO:0000256" key="11">
    <source>
        <dbReference type="ARBA" id="ARBA00023286"/>
    </source>
</evidence>
<evidence type="ECO:0000256" key="10">
    <source>
        <dbReference type="ARBA" id="ARBA00023180"/>
    </source>
</evidence>
<dbReference type="InterPro" id="IPR019594">
    <property type="entry name" value="Glu/Gly-bd"/>
</dbReference>
<evidence type="ECO:0000313" key="16">
    <source>
        <dbReference type="Proteomes" id="UP000821837"/>
    </source>
</evidence>
<evidence type="ECO:0000256" key="13">
    <source>
        <dbReference type="SAM" id="Phobius"/>
    </source>
</evidence>
<dbReference type="Pfam" id="PF10613">
    <property type="entry name" value="Lig_chan-Glu_bd"/>
    <property type="match status" value="1"/>
</dbReference>
<evidence type="ECO:0000256" key="2">
    <source>
        <dbReference type="ARBA" id="ARBA00008685"/>
    </source>
</evidence>
<comment type="subcellular location">
    <subcellularLocation>
        <location evidence="1">Cell membrane</location>
        <topology evidence="1">Multi-pass membrane protein</topology>
    </subcellularLocation>
</comment>
<evidence type="ECO:0000256" key="3">
    <source>
        <dbReference type="ARBA" id="ARBA00022448"/>
    </source>
</evidence>
<dbReference type="Pfam" id="PF00060">
    <property type="entry name" value="Lig_chan"/>
    <property type="match status" value="1"/>
</dbReference>
<dbReference type="Gene3D" id="1.10.287.70">
    <property type="match status" value="1"/>
</dbReference>
<evidence type="ECO:0000256" key="5">
    <source>
        <dbReference type="ARBA" id="ARBA00022692"/>
    </source>
</evidence>
<accession>A0A9D4T4P1</accession>
<evidence type="ECO:0000256" key="8">
    <source>
        <dbReference type="ARBA" id="ARBA00023136"/>
    </source>
</evidence>
<evidence type="ECO:0000256" key="1">
    <source>
        <dbReference type="ARBA" id="ARBA00004651"/>
    </source>
</evidence>
<evidence type="ECO:0000256" key="4">
    <source>
        <dbReference type="ARBA" id="ARBA00022475"/>
    </source>
</evidence>
<keyword evidence="11" id="KW-1071">Ligand-gated ion channel</keyword>
<comment type="caution">
    <text evidence="15">The sequence shown here is derived from an EMBL/GenBank/DDBJ whole genome shotgun (WGS) entry which is preliminary data.</text>
</comment>
<reference evidence="15" key="1">
    <citation type="journal article" date="2020" name="Cell">
        <title>Large-Scale Comparative Analyses of Tick Genomes Elucidate Their Genetic Diversity and Vector Capacities.</title>
        <authorList>
            <consortium name="Tick Genome and Microbiome Consortium (TIGMIC)"/>
            <person name="Jia N."/>
            <person name="Wang J."/>
            <person name="Shi W."/>
            <person name="Du L."/>
            <person name="Sun Y."/>
            <person name="Zhan W."/>
            <person name="Jiang J.F."/>
            <person name="Wang Q."/>
            <person name="Zhang B."/>
            <person name="Ji P."/>
            <person name="Bell-Sakyi L."/>
            <person name="Cui X.M."/>
            <person name="Yuan T.T."/>
            <person name="Jiang B.G."/>
            <person name="Yang W.F."/>
            <person name="Lam T.T."/>
            <person name="Chang Q.C."/>
            <person name="Ding S.J."/>
            <person name="Wang X.J."/>
            <person name="Zhu J.G."/>
            <person name="Ruan X.D."/>
            <person name="Zhao L."/>
            <person name="Wei J.T."/>
            <person name="Ye R.Z."/>
            <person name="Que T.C."/>
            <person name="Du C.H."/>
            <person name="Zhou Y.H."/>
            <person name="Cheng J.X."/>
            <person name="Dai P.F."/>
            <person name="Guo W.B."/>
            <person name="Han X.H."/>
            <person name="Huang E.J."/>
            <person name="Li L.F."/>
            <person name="Wei W."/>
            <person name="Gao Y.C."/>
            <person name="Liu J.Z."/>
            <person name="Shao H.Z."/>
            <person name="Wang X."/>
            <person name="Wang C.C."/>
            <person name="Yang T.C."/>
            <person name="Huo Q.B."/>
            <person name="Li W."/>
            <person name="Chen H.Y."/>
            <person name="Chen S.E."/>
            <person name="Zhou L.G."/>
            <person name="Ni X.B."/>
            <person name="Tian J.H."/>
            <person name="Sheng Y."/>
            <person name="Liu T."/>
            <person name="Pan Y.S."/>
            <person name="Xia L.Y."/>
            <person name="Li J."/>
            <person name="Zhao F."/>
            <person name="Cao W.C."/>
        </authorList>
    </citation>
    <scope>NUCLEOTIDE SEQUENCE</scope>
    <source>
        <strain evidence="15">Rsan-2018</strain>
    </source>
</reference>
<dbReference type="PANTHER" id="PTHR42643:SF38">
    <property type="entry name" value="IONOTROPIC RECEPTOR 100A"/>
    <property type="match status" value="1"/>
</dbReference>
<dbReference type="InterPro" id="IPR052192">
    <property type="entry name" value="Insect_Ionotropic_Sensory_Rcpt"/>
</dbReference>
<organism evidence="15 16">
    <name type="scientific">Rhipicephalus sanguineus</name>
    <name type="common">Brown dog tick</name>
    <name type="synonym">Ixodes sanguineus</name>
    <dbReference type="NCBI Taxonomy" id="34632"/>
    <lineage>
        <taxon>Eukaryota</taxon>
        <taxon>Metazoa</taxon>
        <taxon>Ecdysozoa</taxon>
        <taxon>Arthropoda</taxon>
        <taxon>Chelicerata</taxon>
        <taxon>Arachnida</taxon>
        <taxon>Acari</taxon>
        <taxon>Parasitiformes</taxon>
        <taxon>Ixodida</taxon>
        <taxon>Ixodoidea</taxon>
        <taxon>Ixodidae</taxon>
        <taxon>Rhipicephalinae</taxon>
        <taxon>Rhipicephalus</taxon>
        <taxon>Rhipicephalus</taxon>
    </lineage>
</organism>
<evidence type="ECO:0000313" key="15">
    <source>
        <dbReference type="EMBL" id="KAH7969718.1"/>
    </source>
</evidence>
<keyword evidence="10" id="KW-0325">Glycoprotein</keyword>
<dbReference type="VEuPathDB" id="VectorBase:RSAN_040374"/>
<evidence type="ECO:0000256" key="6">
    <source>
        <dbReference type="ARBA" id="ARBA00022989"/>
    </source>
</evidence>
<keyword evidence="5 13" id="KW-0812">Transmembrane</keyword>
<feature type="domain" description="Ionotropic glutamate receptor L-glutamate and glycine-binding" evidence="14">
    <location>
        <begin position="1"/>
        <end position="59"/>
    </location>
</feature>
<dbReference type="GO" id="GO:0015276">
    <property type="term" value="F:ligand-gated monoatomic ion channel activity"/>
    <property type="evidence" value="ECO:0007669"/>
    <property type="project" value="InterPro"/>
</dbReference>
<feature type="transmembrane region" description="Helical" evidence="13">
    <location>
        <begin position="115"/>
        <end position="134"/>
    </location>
</feature>